<evidence type="ECO:0000313" key="2">
    <source>
        <dbReference type="Proteomes" id="UP000700059"/>
    </source>
</evidence>
<evidence type="ECO:0000313" key="1">
    <source>
        <dbReference type="EMBL" id="MBX7491158.1"/>
    </source>
</evidence>
<comment type="caution">
    <text evidence="1">The sequence shown here is derived from an EMBL/GenBank/DDBJ whole genome shotgun (WGS) entry which is preliminary data.</text>
</comment>
<sequence length="288" mass="33461">MAYKIAIQFYGHLRSYKDTFAFFQKNVLAANAPFGTQIDVFMHTWNELEHTALRAQYKKDFAFAGKKVSKEDLDFVKENYKPKAFLCTPQVNLSPKEKEFVEQKGFKAENYIAIFNVSYAMAQVDGLRKAYSKKHKIKYDLIVLVRPDILFKEPLVFHKALNDRTLGKHKFLHFGIEEFNKCVFYAYMQKEPLHDELFRNQKLYVTGIDLLCMASEWAMSHLCSWHSRVLNFAPMGIEWWLTKQIVDNGLEISLMYYQKPANFTILRTNDSALKEQVQSAGGGGIYVA</sequence>
<dbReference type="RefSeq" id="WP_221532425.1">
    <property type="nucleotide sequence ID" value="NZ_JAIGYP010000009.1"/>
</dbReference>
<proteinExistence type="predicted"/>
<keyword evidence="2" id="KW-1185">Reference proteome</keyword>
<accession>A0ABS7JP45</accession>
<organism evidence="1 2">
    <name type="scientific">Helicobacter turcicus</name>
    <dbReference type="NCBI Taxonomy" id="2867412"/>
    <lineage>
        <taxon>Bacteria</taxon>
        <taxon>Pseudomonadati</taxon>
        <taxon>Campylobacterota</taxon>
        <taxon>Epsilonproteobacteria</taxon>
        <taxon>Campylobacterales</taxon>
        <taxon>Helicobacteraceae</taxon>
        <taxon>Helicobacter</taxon>
    </lineage>
</organism>
<dbReference type="EMBL" id="JAIGYQ010000009">
    <property type="protein sequence ID" value="MBX7491158.1"/>
    <property type="molecule type" value="Genomic_DNA"/>
</dbReference>
<protein>
    <submittedName>
        <fullName evidence="1">Uncharacterized protein</fullName>
    </submittedName>
</protein>
<dbReference type="Proteomes" id="UP000700059">
    <property type="component" value="Unassembled WGS sequence"/>
</dbReference>
<name>A0ABS7JP45_9HELI</name>
<reference evidence="1 2" key="1">
    <citation type="submission" date="2021-08" db="EMBL/GenBank/DDBJ databases">
        <title>Helicobacter spp. isolated from feces of Anatolian Ground Squirrel (Spermophilus xanthoprymnus) in Turkey.</title>
        <authorList>
            <person name="Aydin F."/>
            <person name="Abay S."/>
            <person name="Kayman T."/>
            <person name="Karakaya E."/>
            <person name="Saticioglu I.B."/>
        </authorList>
    </citation>
    <scope>NUCLEOTIDE SEQUENCE [LARGE SCALE GENOMIC DNA]</scope>
    <source>
        <strain evidence="1 2">Faydin-H70</strain>
    </source>
</reference>
<gene>
    <name evidence="1" type="ORF">K4G57_06745</name>
</gene>